<evidence type="ECO:0000313" key="5">
    <source>
        <dbReference type="EMBL" id="KAF6158743.1"/>
    </source>
</evidence>
<evidence type="ECO:0000259" key="4">
    <source>
        <dbReference type="PROSITE" id="PS51667"/>
    </source>
</evidence>
<gene>
    <name evidence="5" type="ORF">GIB67_040257</name>
</gene>
<dbReference type="Pfam" id="PF08879">
    <property type="entry name" value="WRC"/>
    <property type="match status" value="1"/>
</dbReference>
<keyword evidence="6" id="KW-1185">Reference proteome</keyword>
<feature type="region of interest" description="Disordered" evidence="3">
    <location>
        <begin position="125"/>
        <end position="153"/>
    </location>
</feature>
<comment type="caution">
    <text evidence="5">The sequence shown here is derived from an EMBL/GenBank/DDBJ whole genome shotgun (WGS) entry which is preliminary data.</text>
</comment>
<organism evidence="5 6">
    <name type="scientific">Kingdonia uniflora</name>
    <dbReference type="NCBI Taxonomy" id="39325"/>
    <lineage>
        <taxon>Eukaryota</taxon>
        <taxon>Viridiplantae</taxon>
        <taxon>Streptophyta</taxon>
        <taxon>Embryophyta</taxon>
        <taxon>Tracheophyta</taxon>
        <taxon>Spermatophyta</taxon>
        <taxon>Magnoliopsida</taxon>
        <taxon>Ranunculales</taxon>
        <taxon>Circaeasteraceae</taxon>
        <taxon>Kingdonia</taxon>
    </lineage>
</organism>
<comment type="caution">
    <text evidence="2">Lacks conserved residue(s) required for the propagation of feature annotation.</text>
</comment>
<dbReference type="InterPro" id="IPR014977">
    <property type="entry name" value="WRC_dom"/>
</dbReference>
<dbReference type="AlphaFoldDB" id="A0A7J7MV24"/>
<evidence type="ECO:0000256" key="3">
    <source>
        <dbReference type="SAM" id="MobiDB-lite"/>
    </source>
</evidence>
<name>A0A7J7MV24_9MAGN</name>
<dbReference type="Proteomes" id="UP000541444">
    <property type="component" value="Unassembled WGS sequence"/>
</dbReference>
<accession>A0A7J7MV24</accession>
<sequence>MTLLAVTSSRFSMVEDKNSPKGLNRTSGKVLIAAENGRKDRAGETSKGVVDYRRDINTSGAGANGVLGSPFSLNNQGEKREIILPFKKRKEIILPIKKRKEKYRDVVIEKKEEVPIVEEETKMKTTVKGKRSRRTGPKKRKNNEGHEVNAGTKREIMKKNKLTDGARCTRVNGLGWRCRQLTHVGHSLCEYHLGQARRRMNMSSIDE</sequence>
<proteinExistence type="predicted"/>
<feature type="compositionally biased region" description="Basic residues" evidence="3">
    <location>
        <begin position="125"/>
        <end position="141"/>
    </location>
</feature>
<evidence type="ECO:0000256" key="2">
    <source>
        <dbReference type="PROSITE-ProRule" id="PRU01002"/>
    </source>
</evidence>
<dbReference type="PANTHER" id="PTHR34122:SF1">
    <property type="entry name" value="EXPRESSED PROTEIN"/>
    <property type="match status" value="1"/>
</dbReference>
<feature type="domain" description="WRC" evidence="4">
    <location>
        <begin position="162"/>
        <end position="207"/>
    </location>
</feature>
<evidence type="ECO:0000313" key="6">
    <source>
        <dbReference type="Proteomes" id="UP000541444"/>
    </source>
</evidence>
<dbReference type="PROSITE" id="PS51667">
    <property type="entry name" value="WRC"/>
    <property type="match status" value="1"/>
</dbReference>
<keyword evidence="1" id="KW-0539">Nucleus</keyword>
<protein>
    <recommendedName>
        <fullName evidence="4">WRC domain-containing protein</fullName>
    </recommendedName>
</protein>
<dbReference type="EMBL" id="JACGCM010001219">
    <property type="protein sequence ID" value="KAF6158743.1"/>
    <property type="molecule type" value="Genomic_DNA"/>
</dbReference>
<feature type="compositionally biased region" description="Basic and acidic residues" evidence="3">
    <location>
        <begin position="142"/>
        <end position="153"/>
    </location>
</feature>
<reference evidence="5 6" key="1">
    <citation type="journal article" date="2020" name="IScience">
        <title>Genome Sequencing of the Endangered Kingdonia uniflora (Circaeasteraceae, Ranunculales) Reveals Potential Mechanisms of Evolutionary Specialization.</title>
        <authorList>
            <person name="Sun Y."/>
            <person name="Deng T."/>
            <person name="Zhang A."/>
            <person name="Moore M.J."/>
            <person name="Landis J.B."/>
            <person name="Lin N."/>
            <person name="Zhang H."/>
            <person name="Zhang X."/>
            <person name="Huang J."/>
            <person name="Zhang X."/>
            <person name="Sun H."/>
            <person name="Wang H."/>
        </authorList>
    </citation>
    <scope>NUCLEOTIDE SEQUENCE [LARGE SCALE GENOMIC DNA]</scope>
    <source>
        <strain evidence="5">TB1705</strain>
        <tissue evidence="5">Leaf</tissue>
    </source>
</reference>
<evidence type="ECO:0000256" key="1">
    <source>
        <dbReference type="ARBA" id="ARBA00023242"/>
    </source>
</evidence>
<dbReference type="OrthoDB" id="686202at2759"/>
<dbReference type="PANTHER" id="PTHR34122">
    <property type="entry name" value="EXPRESSED PROTEIN-RELATED"/>
    <property type="match status" value="1"/>
</dbReference>